<sequence length="427" mass="49396">MIDTVELLTNNNAIELKGYSTLAADTFQNMIPALVGMNSSELKTSCMTGREAILDGCPFIWERFKDVGYYTALMEDTARHSMFKEKSLGFRGSPTDYYAYPFIRQTEIFHGINRRHNMKSVLSCMGDKYYFQVLAKYVQDITTTLKAFKSFGFFWESSMTDTSINAPEKMDYEYYKLLTNMDLSGYMKDTIVIFMSDHGLDIGDIRITKQGRMEQRLPLFVILFPPSFQKQYSLAYNNFKKNEGRLTTPFDVHKTLLDLIDMTELTDERIEKRSKEFYSHNRGISLFLEIPRNRTCEMANIDKMWCACVDEEPLASSNPLLVKAVQFITNEINEMLKPYPQCLKLIVEEIVIAKELIPVYETTTDWRDIKLVMGMEPGGGIFETVLRYHSKEWTIVDSIKRLNCLGFQSLCVEEPVVKLLCYCKGQN</sequence>
<organism evidence="1 2">
    <name type="scientific">Mythimna loreyi</name>
    <dbReference type="NCBI Taxonomy" id="667449"/>
    <lineage>
        <taxon>Eukaryota</taxon>
        <taxon>Metazoa</taxon>
        <taxon>Ecdysozoa</taxon>
        <taxon>Arthropoda</taxon>
        <taxon>Hexapoda</taxon>
        <taxon>Insecta</taxon>
        <taxon>Pterygota</taxon>
        <taxon>Neoptera</taxon>
        <taxon>Endopterygota</taxon>
        <taxon>Lepidoptera</taxon>
        <taxon>Glossata</taxon>
        <taxon>Ditrysia</taxon>
        <taxon>Noctuoidea</taxon>
        <taxon>Noctuidae</taxon>
        <taxon>Noctuinae</taxon>
        <taxon>Hadenini</taxon>
        <taxon>Mythimna</taxon>
    </lineage>
</organism>
<dbReference type="Proteomes" id="UP001231649">
    <property type="component" value="Chromosome 10"/>
</dbReference>
<comment type="caution">
    <text evidence="1">The sequence shown here is derived from an EMBL/GenBank/DDBJ whole genome shotgun (WGS) entry which is preliminary data.</text>
</comment>
<gene>
    <name evidence="1" type="ORF">PYW08_000850</name>
</gene>
<reference evidence="1" key="1">
    <citation type="submission" date="2023-03" db="EMBL/GenBank/DDBJ databases">
        <title>Chromosome-level genomes of two armyworms, Mythimna separata and Mythimna loreyi, provide insights into the biosynthesis and reception of sex pheromones.</title>
        <authorList>
            <person name="Zhao H."/>
        </authorList>
    </citation>
    <scope>NUCLEOTIDE SEQUENCE</scope>
    <source>
        <strain evidence="1">BeijingLab</strain>
    </source>
</reference>
<evidence type="ECO:0000313" key="1">
    <source>
        <dbReference type="EMBL" id="KAJ8729269.1"/>
    </source>
</evidence>
<dbReference type="EMBL" id="CM056786">
    <property type="protein sequence ID" value="KAJ8729269.1"/>
    <property type="molecule type" value="Genomic_DNA"/>
</dbReference>
<name>A0ACC2QZZ4_9NEOP</name>
<accession>A0ACC2QZZ4</accession>
<keyword evidence="2" id="KW-1185">Reference proteome</keyword>
<evidence type="ECO:0000313" key="2">
    <source>
        <dbReference type="Proteomes" id="UP001231649"/>
    </source>
</evidence>
<proteinExistence type="predicted"/>
<protein>
    <submittedName>
        <fullName evidence="1">Uncharacterized protein</fullName>
    </submittedName>
</protein>